<dbReference type="PROSITE" id="PS50112">
    <property type="entry name" value="PAS"/>
    <property type="match status" value="3"/>
</dbReference>
<dbReference type="InterPro" id="IPR052162">
    <property type="entry name" value="Sensor_kinase/Photoreceptor"/>
</dbReference>
<evidence type="ECO:0000256" key="6">
    <source>
        <dbReference type="SAM" id="Coils"/>
    </source>
</evidence>
<feature type="domain" description="PAC" evidence="9">
    <location>
        <begin position="244"/>
        <end position="297"/>
    </location>
</feature>
<evidence type="ECO:0000256" key="2">
    <source>
        <dbReference type="ARBA" id="ARBA00012438"/>
    </source>
</evidence>
<dbReference type="NCBIfam" id="TIGR00229">
    <property type="entry name" value="sensory_box"/>
    <property type="match status" value="3"/>
</dbReference>
<dbReference type="PROSITE" id="PS00622">
    <property type="entry name" value="HTH_LUXR_1"/>
    <property type="match status" value="1"/>
</dbReference>
<dbReference type="EMBL" id="AP021875">
    <property type="protein sequence ID" value="BBO78824.1"/>
    <property type="molecule type" value="Genomic_DNA"/>
</dbReference>
<dbReference type="RefSeq" id="WP_155307418.1">
    <property type="nucleotide sequence ID" value="NZ_AP021875.1"/>
</dbReference>
<dbReference type="Gene3D" id="3.30.450.20">
    <property type="entry name" value="PAS domain"/>
    <property type="match status" value="3"/>
</dbReference>
<comment type="catalytic activity">
    <reaction evidence="1">
        <text>ATP + protein L-histidine = ADP + protein N-phospho-L-histidine.</text>
        <dbReference type="EC" id="2.7.13.3"/>
    </reaction>
</comment>
<dbReference type="SMART" id="SM00091">
    <property type="entry name" value="PAS"/>
    <property type="match status" value="3"/>
</dbReference>
<evidence type="ECO:0000259" key="7">
    <source>
        <dbReference type="PROSITE" id="PS50043"/>
    </source>
</evidence>
<organism evidence="10 11">
    <name type="scientific">Desulfosarcina widdelii</name>
    <dbReference type="NCBI Taxonomy" id="947919"/>
    <lineage>
        <taxon>Bacteria</taxon>
        <taxon>Pseudomonadati</taxon>
        <taxon>Thermodesulfobacteriota</taxon>
        <taxon>Desulfobacteria</taxon>
        <taxon>Desulfobacterales</taxon>
        <taxon>Desulfosarcinaceae</taxon>
        <taxon>Desulfosarcina</taxon>
    </lineage>
</organism>
<feature type="coiled-coil region" evidence="6">
    <location>
        <begin position="416"/>
        <end position="443"/>
    </location>
</feature>
<dbReference type="AlphaFoldDB" id="A0A5K7ZKP8"/>
<reference evidence="10 11" key="1">
    <citation type="submission" date="2019-11" db="EMBL/GenBank/DDBJ databases">
        <title>Comparative genomics of hydrocarbon-degrading Desulfosarcina strains.</title>
        <authorList>
            <person name="Watanabe M."/>
            <person name="Kojima H."/>
            <person name="Fukui M."/>
        </authorList>
    </citation>
    <scope>NUCLEOTIDE SEQUENCE [LARGE SCALE GENOMIC DNA]</scope>
    <source>
        <strain evidence="10 11">PP31</strain>
    </source>
</reference>
<dbReference type="SUPFAM" id="SSF55785">
    <property type="entry name" value="PYP-like sensor domain (PAS domain)"/>
    <property type="match status" value="3"/>
</dbReference>
<keyword evidence="11" id="KW-1185">Reference proteome</keyword>
<keyword evidence="6" id="KW-0175">Coiled coil</keyword>
<dbReference type="PROSITE" id="PS50043">
    <property type="entry name" value="HTH_LUXR_2"/>
    <property type="match status" value="1"/>
</dbReference>
<dbReference type="SMART" id="SM00421">
    <property type="entry name" value="HTH_LUXR"/>
    <property type="match status" value="1"/>
</dbReference>
<dbReference type="Proteomes" id="UP000427769">
    <property type="component" value="Chromosome"/>
</dbReference>
<dbReference type="PROSITE" id="PS50113">
    <property type="entry name" value="PAC"/>
    <property type="match status" value="2"/>
</dbReference>
<evidence type="ECO:0000256" key="3">
    <source>
        <dbReference type="ARBA" id="ARBA00022553"/>
    </source>
</evidence>
<dbReference type="InterPro" id="IPR000792">
    <property type="entry name" value="Tscrpt_reg_LuxR_C"/>
</dbReference>
<dbReference type="InterPro" id="IPR001610">
    <property type="entry name" value="PAC"/>
</dbReference>
<dbReference type="Pfam" id="PF08447">
    <property type="entry name" value="PAS_3"/>
    <property type="match status" value="3"/>
</dbReference>
<dbReference type="PANTHER" id="PTHR43304:SF1">
    <property type="entry name" value="PAC DOMAIN-CONTAINING PROTEIN"/>
    <property type="match status" value="1"/>
</dbReference>
<dbReference type="SMART" id="SM00086">
    <property type="entry name" value="PAC"/>
    <property type="match status" value="3"/>
</dbReference>
<feature type="domain" description="HTH luxR-type" evidence="7">
    <location>
        <begin position="508"/>
        <end position="573"/>
    </location>
</feature>
<feature type="domain" description="PAS" evidence="8">
    <location>
        <begin position="26"/>
        <end position="69"/>
    </location>
</feature>
<dbReference type="CDD" id="cd00130">
    <property type="entry name" value="PAS"/>
    <property type="match status" value="3"/>
</dbReference>
<keyword evidence="4" id="KW-0808">Transferase</keyword>
<dbReference type="InterPro" id="IPR035965">
    <property type="entry name" value="PAS-like_dom_sf"/>
</dbReference>
<dbReference type="InterPro" id="IPR000014">
    <property type="entry name" value="PAS"/>
</dbReference>
<dbReference type="InterPro" id="IPR000700">
    <property type="entry name" value="PAS-assoc_C"/>
</dbReference>
<gene>
    <name evidence="10" type="ORF">DSCW_62410</name>
</gene>
<evidence type="ECO:0000256" key="5">
    <source>
        <dbReference type="ARBA" id="ARBA00022777"/>
    </source>
</evidence>
<dbReference type="InterPro" id="IPR013655">
    <property type="entry name" value="PAS_fold_3"/>
</dbReference>
<dbReference type="InterPro" id="IPR036388">
    <property type="entry name" value="WH-like_DNA-bd_sf"/>
</dbReference>
<feature type="domain" description="PAC" evidence="9">
    <location>
        <begin position="90"/>
        <end position="142"/>
    </location>
</feature>
<dbReference type="GO" id="GO:0003677">
    <property type="term" value="F:DNA binding"/>
    <property type="evidence" value="ECO:0007669"/>
    <property type="project" value="InterPro"/>
</dbReference>
<sequence>MADRTKEKFGAAYTILWDFFSDSTIPTLIRDTANRQVVQYNAAMQQLTGYSPAEIPDMASWLKKLYPDENVRQKMMETVSRTKGREIFISDDEYEIIRRNGQKRYVQLSIYNIHPPDGSTPFQVVQAKDVTGRINAEEHLKNANTSLAAFANELEHRVKRRTRELKESESRLKLALEGAKEGLWTIDFVKGKMFFTNHSAEMLGYSLNDLGETSGKWDEITHPEDWPKVKKALMDHFEGRTSHYEAEYRARTKDGKWKWILGHGKVTKRDAQGNPKQAIGTHVDISKLKKTELNLRRSEERFKSLVENAPYGMLIINPDRSIAYSNPKFEEITGYLPEDLPDIDAWFRNAYPDTDLRKTVRDVWQAALKRMDRTHETEPREFGVRCKNGDVKILRITHVIIKGRKHFVCYEDVTAKANAEKALKAREQELRMKTDNLEEANIALSVLLKKREKDKEDIENNILYNVKSQLMPYIEKLENSKLTPRATTFLGILKSNLNDVVSPFSRKLSATYMQLTPREILIAKLIRDDKSTKEISGILTISESSVQFHRHNIRRKLGLVAKKMNLKSYLQSLA</sequence>
<evidence type="ECO:0000256" key="4">
    <source>
        <dbReference type="ARBA" id="ARBA00022679"/>
    </source>
</evidence>
<evidence type="ECO:0000259" key="9">
    <source>
        <dbReference type="PROSITE" id="PS50113"/>
    </source>
</evidence>
<dbReference type="PANTHER" id="PTHR43304">
    <property type="entry name" value="PHYTOCHROME-LIKE PROTEIN CPH1"/>
    <property type="match status" value="1"/>
</dbReference>
<dbReference type="OrthoDB" id="5410300at2"/>
<dbReference type="SUPFAM" id="SSF46894">
    <property type="entry name" value="C-terminal effector domain of the bipartite response regulators"/>
    <property type="match status" value="1"/>
</dbReference>
<keyword evidence="3" id="KW-0597">Phosphoprotein</keyword>
<dbReference type="CDD" id="cd06170">
    <property type="entry name" value="LuxR_C_like"/>
    <property type="match status" value="1"/>
</dbReference>
<feature type="domain" description="PAS" evidence="8">
    <location>
        <begin position="168"/>
        <end position="240"/>
    </location>
</feature>
<dbReference type="InterPro" id="IPR016032">
    <property type="entry name" value="Sig_transdc_resp-reg_C-effctor"/>
</dbReference>
<dbReference type="GO" id="GO:0004673">
    <property type="term" value="F:protein histidine kinase activity"/>
    <property type="evidence" value="ECO:0007669"/>
    <property type="project" value="UniProtKB-EC"/>
</dbReference>
<proteinExistence type="predicted"/>
<keyword evidence="5" id="KW-0418">Kinase</keyword>
<dbReference type="GO" id="GO:0006355">
    <property type="term" value="P:regulation of DNA-templated transcription"/>
    <property type="evidence" value="ECO:0007669"/>
    <property type="project" value="InterPro"/>
</dbReference>
<evidence type="ECO:0000256" key="1">
    <source>
        <dbReference type="ARBA" id="ARBA00000085"/>
    </source>
</evidence>
<dbReference type="EC" id="2.7.13.3" evidence="2"/>
<evidence type="ECO:0000313" key="11">
    <source>
        <dbReference type="Proteomes" id="UP000427769"/>
    </source>
</evidence>
<dbReference type="Gene3D" id="1.10.10.10">
    <property type="entry name" value="Winged helix-like DNA-binding domain superfamily/Winged helix DNA-binding domain"/>
    <property type="match status" value="1"/>
</dbReference>
<feature type="domain" description="PAS" evidence="8">
    <location>
        <begin position="298"/>
        <end position="340"/>
    </location>
</feature>
<evidence type="ECO:0000313" key="10">
    <source>
        <dbReference type="EMBL" id="BBO78824.1"/>
    </source>
</evidence>
<protein>
    <recommendedName>
        <fullName evidence="2">histidine kinase</fullName>
        <ecNumber evidence="2">2.7.13.3</ecNumber>
    </recommendedName>
</protein>
<accession>A0A5K7ZKP8</accession>
<dbReference type="KEGG" id="dwd:DSCW_62410"/>
<evidence type="ECO:0000259" key="8">
    <source>
        <dbReference type="PROSITE" id="PS50112"/>
    </source>
</evidence>
<dbReference type="Pfam" id="PF00196">
    <property type="entry name" value="GerE"/>
    <property type="match status" value="1"/>
</dbReference>
<name>A0A5K7ZKP8_9BACT</name>